<feature type="domain" description="AAA+ ATPase" evidence="5">
    <location>
        <begin position="715"/>
        <end position="854"/>
    </location>
</feature>
<feature type="region of interest" description="Disordered" evidence="4">
    <location>
        <begin position="230"/>
        <end position="269"/>
    </location>
</feature>
<feature type="region of interest" description="Disordered" evidence="4">
    <location>
        <begin position="611"/>
        <end position="670"/>
    </location>
</feature>
<comment type="caution">
    <text evidence="6">The sequence shown here is derived from an EMBL/GenBank/DDBJ whole genome shotgun (WGS) entry which is preliminary data.</text>
</comment>
<evidence type="ECO:0000259" key="5">
    <source>
        <dbReference type="SMART" id="SM00382"/>
    </source>
</evidence>
<dbReference type="InterPro" id="IPR041627">
    <property type="entry name" value="AAA_lid_6"/>
</dbReference>
<protein>
    <submittedName>
        <fullName evidence="6">Sporulation protein K</fullName>
    </submittedName>
</protein>
<evidence type="ECO:0000256" key="2">
    <source>
        <dbReference type="ARBA" id="ARBA00022741"/>
    </source>
</evidence>
<proteinExistence type="inferred from homology"/>
<dbReference type="OrthoDB" id="9806903at2"/>
<evidence type="ECO:0000256" key="4">
    <source>
        <dbReference type="SAM" id="MobiDB-lite"/>
    </source>
</evidence>
<keyword evidence="3" id="KW-0067">ATP-binding</keyword>
<dbReference type="SUPFAM" id="SSF52540">
    <property type="entry name" value="P-loop containing nucleoside triphosphate hydrolases"/>
    <property type="match status" value="1"/>
</dbReference>
<feature type="compositionally biased region" description="Basic residues" evidence="4">
    <location>
        <begin position="640"/>
        <end position="657"/>
    </location>
</feature>
<feature type="compositionally biased region" description="Low complexity" evidence="4">
    <location>
        <begin position="260"/>
        <end position="269"/>
    </location>
</feature>
<dbReference type="Pfam" id="PF00004">
    <property type="entry name" value="AAA"/>
    <property type="match status" value="1"/>
</dbReference>
<evidence type="ECO:0000313" key="6">
    <source>
        <dbReference type="EMBL" id="OON77052.1"/>
    </source>
</evidence>
<feature type="compositionally biased region" description="Basic and acidic residues" evidence="4">
    <location>
        <begin position="658"/>
        <end position="670"/>
    </location>
</feature>
<dbReference type="PRINTS" id="PR00819">
    <property type="entry name" value="CBXCFQXSUPER"/>
</dbReference>
<accession>A0A1V4A6G2</accession>
<sequence length="954" mass="99473">MKGGKQQRVAPGSWGAHRTIGAALRAAGPGTTITIRPGTYTESLVLDKDVTLVADKGAGSVKVVAARGPALTAHGGSPEVRGLTFEASSPREPAVLLRSGEPTLRDCEIIGGRIEVSESAAPTLTGCTVSGAAPAAVRLAGTSRTTMEQCAVNGCQGDGIVAEDEARLDATETIIDRAGGRGLYLGGASQVTLTRCEVKHSTGAGLFADVRSSAVLRECRVHETGAQGIRLAGTAGRPASRPGAGQRGPQEDRAGKRDGASGSASADGLADADTYGVRLRSCEIFRTKGAGVLAEGESAALLDECHLHHTGGAALIATGSSSFRMRKVRAVDTTDSALVLSGKATATADETTFARTGANGVYAVGDAELTFTGCTVKDTAYTAVHLGGGARGRLSGCTVSSTPEYGIRATERAELIAHDCETRETELVGVCVDGGDAALRECRVSGGRLGIRLRTSHRPLLVDCVISDVVGSGIEIGPGTGALLENVTVERSGSSGLVLDTDSTAVVDGGAIRESGGSGIVVRAGARPRIRSVAVERAAKNGLFIEEGGEGLYEDCDFTDSRFPAVYAGAKSRPELRRCAVSGCEQDLLRDDEADVRAEDCTADGVEDAVLPTLDPADTSDGTPRRMTAVAGGPADGGRTTRRGAHSKAGKAGKAKGKKEEEGEERSAQERLAELRTELDRLVGLDSVKRDVMTMTKLMQMVKVRQDAGLSPPPLSRHLVFAGNPGTGKTTVARLYGGFLAALGLLERGHLVEADRGDLVGEYVGHTAPKTTAMFRRALGGVLFIDEAYSLVPHGIGNDFGTEAIATLVKLMEDHRDEVVVIVAGYPADMNRFLASNAGLASRFSRTLTFDDYSSPDLVRIVEHQAGSHQYTCPPETLAALGEYFERLPRGEGFGNGRSARQLFQTMTERHAQRLAEIDLSVLDLTAADAGVLTTLLPEDLPVLPQDLAQGGAR</sequence>
<dbReference type="InterPro" id="IPR003593">
    <property type="entry name" value="AAA+_ATPase"/>
</dbReference>
<evidence type="ECO:0000256" key="3">
    <source>
        <dbReference type="ARBA" id="ARBA00022840"/>
    </source>
</evidence>
<dbReference type="SUPFAM" id="SSF51126">
    <property type="entry name" value="Pectin lyase-like"/>
    <property type="match status" value="3"/>
</dbReference>
<feature type="compositionally biased region" description="Basic and acidic residues" evidence="4">
    <location>
        <begin position="249"/>
        <end position="259"/>
    </location>
</feature>
<dbReference type="PANTHER" id="PTHR43392:SF2">
    <property type="entry name" value="AAA-TYPE ATPASE FAMILY PROTEIN _ ANKYRIN REPEAT FAMILY PROTEIN"/>
    <property type="match status" value="1"/>
</dbReference>
<dbReference type="SMART" id="SM00382">
    <property type="entry name" value="AAA"/>
    <property type="match status" value="1"/>
</dbReference>
<keyword evidence="2" id="KW-0547">Nucleotide-binding</keyword>
<evidence type="ECO:0000256" key="1">
    <source>
        <dbReference type="ARBA" id="ARBA00010378"/>
    </source>
</evidence>
<dbReference type="GO" id="GO:0016887">
    <property type="term" value="F:ATP hydrolysis activity"/>
    <property type="evidence" value="ECO:0007669"/>
    <property type="project" value="InterPro"/>
</dbReference>
<dbReference type="InterPro" id="IPR012334">
    <property type="entry name" value="Pectin_lyas_fold"/>
</dbReference>
<keyword evidence="7" id="KW-1185">Reference proteome</keyword>
<dbReference type="AlphaFoldDB" id="A0A1V4A6G2"/>
<gene>
    <name evidence="6" type="ORF">B1H18_20035</name>
</gene>
<dbReference type="Pfam" id="PF13229">
    <property type="entry name" value="Beta_helix"/>
    <property type="match status" value="3"/>
</dbReference>
<dbReference type="STRING" id="83656.B1H18_20035"/>
<dbReference type="InterPro" id="IPR003959">
    <property type="entry name" value="ATPase_AAA_core"/>
</dbReference>
<dbReference type="InterPro" id="IPR000641">
    <property type="entry name" value="CbxX/CfxQ"/>
</dbReference>
<dbReference type="InterPro" id="IPR011050">
    <property type="entry name" value="Pectin_lyase_fold/virulence"/>
</dbReference>
<comment type="similarity">
    <text evidence="1">Belongs to the CbxX/CfxQ family.</text>
</comment>
<dbReference type="GO" id="GO:0005524">
    <property type="term" value="F:ATP binding"/>
    <property type="evidence" value="ECO:0007669"/>
    <property type="project" value="UniProtKB-KW"/>
</dbReference>
<dbReference type="EMBL" id="MVFC01000016">
    <property type="protein sequence ID" value="OON77052.1"/>
    <property type="molecule type" value="Genomic_DNA"/>
</dbReference>
<dbReference type="InterPro" id="IPR039448">
    <property type="entry name" value="Beta_helix"/>
</dbReference>
<dbReference type="InterPro" id="IPR027417">
    <property type="entry name" value="P-loop_NTPase"/>
</dbReference>
<dbReference type="Gene3D" id="3.40.50.300">
    <property type="entry name" value="P-loop containing nucleotide triphosphate hydrolases"/>
    <property type="match status" value="1"/>
</dbReference>
<dbReference type="FunFam" id="3.40.50.300:FF:000216">
    <property type="entry name" value="Type VII secretion ATPase EccA"/>
    <property type="match status" value="1"/>
</dbReference>
<dbReference type="Pfam" id="PF17866">
    <property type="entry name" value="AAA_lid_6"/>
    <property type="match status" value="1"/>
</dbReference>
<dbReference type="Gene3D" id="1.10.8.60">
    <property type="match status" value="1"/>
</dbReference>
<dbReference type="SMART" id="SM00710">
    <property type="entry name" value="PbH1"/>
    <property type="match status" value="13"/>
</dbReference>
<evidence type="ECO:0000313" key="7">
    <source>
        <dbReference type="Proteomes" id="UP000190539"/>
    </source>
</evidence>
<dbReference type="InterPro" id="IPR006626">
    <property type="entry name" value="PbH1"/>
</dbReference>
<name>A0A1V4A6G2_9ACTN</name>
<dbReference type="PANTHER" id="PTHR43392">
    <property type="entry name" value="AAA-TYPE ATPASE FAMILY PROTEIN / ANKYRIN REPEAT FAMILY PROTEIN"/>
    <property type="match status" value="1"/>
</dbReference>
<dbReference type="Proteomes" id="UP000190539">
    <property type="component" value="Unassembled WGS sequence"/>
</dbReference>
<dbReference type="Gene3D" id="2.160.20.10">
    <property type="entry name" value="Single-stranded right-handed beta-helix, Pectin lyase-like"/>
    <property type="match status" value="3"/>
</dbReference>
<reference evidence="6 7" key="1">
    <citation type="submission" date="2017-02" db="EMBL/GenBank/DDBJ databases">
        <title>Draft Genome Sequence of Streptomyces tsukubaensis F601, a Producer of the immunosuppressant tacrolimus FK506.</title>
        <authorList>
            <person name="Zong G."/>
            <person name="Zhong C."/>
            <person name="Fu J."/>
            <person name="Qin R."/>
            <person name="Cao G."/>
        </authorList>
    </citation>
    <scope>NUCLEOTIDE SEQUENCE [LARGE SCALE GENOMIC DNA]</scope>
    <source>
        <strain evidence="6 7">F601</strain>
    </source>
</reference>
<dbReference type="InterPro" id="IPR050773">
    <property type="entry name" value="CbxX/CfxQ_RuBisCO_ESX"/>
</dbReference>
<organism evidence="6 7">
    <name type="scientific">Streptomyces tsukubensis</name>
    <dbReference type="NCBI Taxonomy" id="83656"/>
    <lineage>
        <taxon>Bacteria</taxon>
        <taxon>Bacillati</taxon>
        <taxon>Actinomycetota</taxon>
        <taxon>Actinomycetes</taxon>
        <taxon>Kitasatosporales</taxon>
        <taxon>Streptomycetaceae</taxon>
        <taxon>Streptomyces</taxon>
    </lineage>
</organism>
<dbReference type="CDD" id="cd00009">
    <property type="entry name" value="AAA"/>
    <property type="match status" value="1"/>
</dbReference>